<dbReference type="InterPro" id="IPR012171">
    <property type="entry name" value="Fatty_acid_desaturase"/>
</dbReference>
<feature type="transmembrane region" description="Helical" evidence="1">
    <location>
        <begin position="239"/>
        <end position="260"/>
    </location>
</feature>
<proteinExistence type="predicted"/>
<dbReference type="Pfam" id="PF00487">
    <property type="entry name" value="FA_desaturase"/>
    <property type="match status" value="1"/>
</dbReference>
<feature type="domain" description="SAP" evidence="2">
    <location>
        <begin position="31"/>
        <end position="65"/>
    </location>
</feature>
<dbReference type="GO" id="GO:0016491">
    <property type="term" value="F:oxidoreductase activity"/>
    <property type="evidence" value="ECO:0007669"/>
    <property type="project" value="InterPro"/>
</dbReference>
<dbReference type="InParanoid" id="D7FQQ2"/>
<dbReference type="Proteomes" id="UP000002630">
    <property type="component" value="Linkage Group LG02"/>
</dbReference>
<dbReference type="CDD" id="cd03507">
    <property type="entry name" value="Delta12-FADS-like"/>
    <property type="match status" value="1"/>
</dbReference>
<dbReference type="AlphaFoldDB" id="D7FQQ2"/>
<keyword evidence="1" id="KW-1133">Transmembrane helix</keyword>
<feature type="transmembrane region" description="Helical" evidence="1">
    <location>
        <begin position="296"/>
        <end position="315"/>
    </location>
</feature>
<gene>
    <name evidence="3" type="ORF">Esi_0207_0012</name>
</gene>
<evidence type="ECO:0000313" key="3">
    <source>
        <dbReference type="EMBL" id="CBJ49159.1"/>
    </source>
</evidence>
<feature type="transmembrane region" description="Helical" evidence="1">
    <location>
        <begin position="110"/>
        <end position="136"/>
    </location>
</feature>
<sequence length="444" mass="50064">MGRGGRSAHAFAAGRDDRIVRAQHILEGSVLADNKTEELKQFAEERGLKTSGKREDLLIALHPFSKGIAHRYPAPKPLPLARPPFKFSDVQKAVPRHCFKRNLATSATHLASDLIMVATFGYLATFISGGAIPAWAGWLLWPTYWFVQGTQMTGVWVLAHECGHQSFSESKTINNLVGLVCHSALLVPYHSWRITHAKHHNNTGSCTNDEVFCPPVRTDNGKSPTAEEDMAELVHEAPLVQMFWIIFMLVLGWMPGYLCFNATGPSKYNGLAKSHFNPWAKMFEERDRMDIVTSDLGFFVAVAGICYAVHALGFLTVAKFYLVPYMVTNAYLVLITYLQHTDVFMPHFRGSEWDWFRGALCTVDRTFGPVIDHVIHHIADTHVCHHLFSKMPFYHAQEATEHIRAFLGDYHLSDTTPIPKALWRSFTCCTHVEDVGHTVFYQAH</sequence>
<dbReference type="PROSITE" id="PS50800">
    <property type="entry name" value="SAP"/>
    <property type="match status" value="1"/>
</dbReference>
<dbReference type="PANTHER" id="PTHR32100">
    <property type="entry name" value="OMEGA-6 FATTY ACID DESATURASE, CHLOROPLASTIC"/>
    <property type="match status" value="1"/>
</dbReference>
<reference evidence="3 4" key="1">
    <citation type="journal article" date="2010" name="Nature">
        <title>The Ectocarpus genome and the independent evolution of multicellularity in brown algae.</title>
        <authorList>
            <person name="Cock J.M."/>
            <person name="Sterck L."/>
            <person name="Rouze P."/>
            <person name="Scornet D."/>
            <person name="Allen A.E."/>
            <person name="Amoutzias G."/>
            <person name="Anthouard V."/>
            <person name="Artiguenave F."/>
            <person name="Aury J.M."/>
            <person name="Badger J.H."/>
            <person name="Beszteri B."/>
            <person name="Billiau K."/>
            <person name="Bonnet E."/>
            <person name="Bothwell J.H."/>
            <person name="Bowler C."/>
            <person name="Boyen C."/>
            <person name="Brownlee C."/>
            <person name="Carrano C.J."/>
            <person name="Charrier B."/>
            <person name="Cho G.Y."/>
            <person name="Coelho S.M."/>
            <person name="Collen J."/>
            <person name="Corre E."/>
            <person name="Da Silva C."/>
            <person name="Delage L."/>
            <person name="Delaroque N."/>
            <person name="Dittami S.M."/>
            <person name="Doulbeau S."/>
            <person name="Elias M."/>
            <person name="Farnham G."/>
            <person name="Gachon C.M."/>
            <person name="Gschloessl B."/>
            <person name="Heesch S."/>
            <person name="Jabbari K."/>
            <person name="Jubin C."/>
            <person name="Kawai H."/>
            <person name="Kimura K."/>
            <person name="Kloareg B."/>
            <person name="Kupper F.C."/>
            <person name="Lang D."/>
            <person name="Le Bail A."/>
            <person name="Leblanc C."/>
            <person name="Lerouge P."/>
            <person name="Lohr M."/>
            <person name="Lopez P.J."/>
            <person name="Martens C."/>
            <person name="Maumus F."/>
            <person name="Michel G."/>
            <person name="Miranda-Saavedra D."/>
            <person name="Morales J."/>
            <person name="Moreau H."/>
            <person name="Motomura T."/>
            <person name="Nagasato C."/>
            <person name="Napoli C.A."/>
            <person name="Nelson D.R."/>
            <person name="Nyvall-Collen P."/>
            <person name="Peters A.F."/>
            <person name="Pommier C."/>
            <person name="Potin P."/>
            <person name="Poulain J."/>
            <person name="Quesneville H."/>
            <person name="Read B."/>
            <person name="Rensing S.A."/>
            <person name="Ritter A."/>
            <person name="Rousvoal S."/>
            <person name="Samanta M."/>
            <person name="Samson G."/>
            <person name="Schroeder D.C."/>
            <person name="Segurens B."/>
            <person name="Strittmatter M."/>
            <person name="Tonon T."/>
            <person name="Tregear J.W."/>
            <person name="Valentin K."/>
            <person name="von Dassow P."/>
            <person name="Yamagishi T."/>
            <person name="Van de Peer Y."/>
            <person name="Wincker P."/>
        </authorList>
    </citation>
    <scope>NUCLEOTIDE SEQUENCE [LARGE SCALE GENOMIC DNA]</scope>
    <source>
        <strain evidence="4">Ec32 / CCAP1310/4</strain>
    </source>
</reference>
<dbReference type="OrthoDB" id="1461976at2759"/>
<organism evidence="3 4">
    <name type="scientific">Ectocarpus siliculosus</name>
    <name type="common">Brown alga</name>
    <name type="synonym">Conferva siliculosa</name>
    <dbReference type="NCBI Taxonomy" id="2880"/>
    <lineage>
        <taxon>Eukaryota</taxon>
        <taxon>Sar</taxon>
        <taxon>Stramenopiles</taxon>
        <taxon>Ochrophyta</taxon>
        <taxon>PX clade</taxon>
        <taxon>Phaeophyceae</taxon>
        <taxon>Ectocarpales</taxon>
        <taxon>Ectocarpaceae</taxon>
        <taxon>Ectocarpus</taxon>
    </lineage>
</organism>
<dbReference type="OMA" id="FYLFHNY"/>
<keyword evidence="1" id="KW-0812">Transmembrane</keyword>
<dbReference type="InterPro" id="IPR003034">
    <property type="entry name" value="SAP_dom"/>
</dbReference>
<dbReference type="eggNOG" id="ENOG502QQNB">
    <property type="taxonomic scope" value="Eukaryota"/>
</dbReference>
<evidence type="ECO:0000313" key="4">
    <source>
        <dbReference type="Proteomes" id="UP000002630"/>
    </source>
</evidence>
<keyword evidence="4" id="KW-1185">Reference proteome</keyword>
<dbReference type="EMBL" id="FN648384">
    <property type="protein sequence ID" value="CBJ49159.1"/>
    <property type="molecule type" value="Genomic_DNA"/>
</dbReference>
<dbReference type="EMBL" id="FN649727">
    <property type="protein sequence ID" value="CBJ49159.1"/>
    <property type="molecule type" value="Genomic_DNA"/>
</dbReference>
<dbReference type="GO" id="GO:0006629">
    <property type="term" value="P:lipid metabolic process"/>
    <property type="evidence" value="ECO:0007669"/>
    <property type="project" value="InterPro"/>
</dbReference>
<accession>D7FQQ2</accession>
<evidence type="ECO:0000256" key="1">
    <source>
        <dbReference type="SAM" id="Phobius"/>
    </source>
</evidence>
<evidence type="ECO:0000259" key="2">
    <source>
        <dbReference type="PROSITE" id="PS50800"/>
    </source>
</evidence>
<keyword evidence="1" id="KW-0472">Membrane</keyword>
<dbReference type="STRING" id="2880.D7FQQ2"/>
<protein>
    <submittedName>
        <fullName evidence="3">Fatty acid desaturase</fullName>
    </submittedName>
</protein>
<dbReference type="InterPro" id="IPR005804">
    <property type="entry name" value="FA_desaturase_dom"/>
</dbReference>
<name>D7FQQ2_ECTSI</name>